<accession>A0A0M6YJ34</accession>
<sequence>MDVLTQGQKDAYDRDGFYMADAVPLMGPAGSISLHHGRIVHGSALDTSPKSRRILFYEMMAADAWPIMESMTKFSDRADCDARMLRDVSRRPRLADVPLPASPIGKTIYDIQKGLHARSFATTEG</sequence>
<protein>
    <recommendedName>
        <fullName evidence="3">Phytanoyl-CoA dioxygenase (PhyH)</fullName>
    </recommendedName>
</protein>
<dbReference type="OrthoDB" id="9791262at2"/>
<evidence type="ECO:0000313" key="2">
    <source>
        <dbReference type="Proteomes" id="UP000049222"/>
    </source>
</evidence>
<evidence type="ECO:0000313" key="1">
    <source>
        <dbReference type="EMBL" id="CTQ50368.1"/>
    </source>
</evidence>
<organism evidence="1 2">
    <name type="scientific">Jannaschia donghaensis</name>
    <dbReference type="NCBI Taxonomy" id="420998"/>
    <lineage>
        <taxon>Bacteria</taxon>
        <taxon>Pseudomonadati</taxon>
        <taxon>Pseudomonadota</taxon>
        <taxon>Alphaproteobacteria</taxon>
        <taxon>Rhodobacterales</taxon>
        <taxon>Roseobacteraceae</taxon>
        <taxon>Jannaschia</taxon>
    </lineage>
</organism>
<keyword evidence="2" id="KW-1185">Reference proteome</keyword>
<dbReference type="STRING" id="420998.JDO7802_02391"/>
<dbReference type="EMBL" id="CXSU01000012">
    <property type="protein sequence ID" value="CTQ50368.1"/>
    <property type="molecule type" value="Genomic_DNA"/>
</dbReference>
<evidence type="ECO:0008006" key="3">
    <source>
        <dbReference type="Google" id="ProtNLM"/>
    </source>
</evidence>
<gene>
    <name evidence="1" type="ORF">JDO7802_02391</name>
</gene>
<name>A0A0M6YJ34_9RHOB</name>
<dbReference type="RefSeq" id="WP_055085828.1">
    <property type="nucleotide sequence ID" value="NZ_CXSU01000012.1"/>
</dbReference>
<dbReference type="AlphaFoldDB" id="A0A0M6YJ34"/>
<dbReference type="Gene3D" id="2.60.120.620">
    <property type="entry name" value="q2cbj1_9rhob like domain"/>
    <property type="match status" value="1"/>
</dbReference>
<dbReference type="Proteomes" id="UP000049222">
    <property type="component" value="Unassembled WGS sequence"/>
</dbReference>
<dbReference type="SUPFAM" id="SSF51197">
    <property type="entry name" value="Clavaminate synthase-like"/>
    <property type="match status" value="1"/>
</dbReference>
<reference evidence="1 2" key="1">
    <citation type="submission" date="2015-07" db="EMBL/GenBank/DDBJ databases">
        <authorList>
            <person name="Noorani M."/>
        </authorList>
    </citation>
    <scope>NUCLEOTIDE SEQUENCE [LARGE SCALE GENOMIC DNA]</scope>
    <source>
        <strain evidence="1 2">CECT 7802</strain>
    </source>
</reference>
<proteinExistence type="predicted"/>